<feature type="transmembrane region" description="Helical" evidence="1">
    <location>
        <begin position="15"/>
        <end position="35"/>
    </location>
</feature>
<proteinExistence type="predicted"/>
<feature type="transmembrane region" description="Helical" evidence="1">
    <location>
        <begin position="80"/>
        <end position="99"/>
    </location>
</feature>
<keyword evidence="1" id="KW-0472">Membrane</keyword>
<reference evidence="2 3" key="1">
    <citation type="journal article" date="2019" name="Nat. Ecol. Evol.">
        <title>Megaphylogeny resolves global patterns of mushroom evolution.</title>
        <authorList>
            <person name="Varga T."/>
            <person name="Krizsan K."/>
            <person name="Foldi C."/>
            <person name="Dima B."/>
            <person name="Sanchez-Garcia M."/>
            <person name="Sanchez-Ramirez S."/>
            <person name="Szollosi G.J."/>
            <person name="Szarkandi J.G."/>
            <person name="Papp V."/>
            <person name="Albert L."/>
            <person name="Andreopoulos W."/>
            <person name="Angelini C."/>
            <person name="Antonin V."/>
            <person name="Barry K.W."/>
            <person name="Bougher N.L."/>
            <person name="Buchanan P."/>
            <person name="Buyck B."/>
            <person name="Bense V."/>
            <person name="Catcheside P."/>
            <person name="Chovatia M."/>
            <person name="Cooper J."/>
            <person name="Damon W."/>
            <person name="Desjardin D."/>
            <person name="Finy P."/>
            <person name="Geml J."/>
            <person name="Haridas S."/>
            <person name="Hughes K."/>
            <person name="Justo A."/>
            <person name="Karasinski D."/>
            <person name="Kautmanova I."/>
            <person name="Kiss B."/>
            <person name="Kocsube S."/>
            <person name="Kotiranta H."/>
            <person name="LaButti K.M."/>
            <person name="Lechner B.E."/>
            <person name="Liimatainen K."/>
            <person name="Lipzen A."/>
            <person name="Lukacs Z."/>
            <person name="Mihaltcheva S."/>
            <person name="Morgado L.N."/>
            <person name="Niskanen T."/>
            <person name="Noordeloos M.E."/>
            <person name="Ohm R.A."/>
            <person name="Ortiz-Santana B."/>
            <person name="Ovrebo C."/>
            <person name="Racz N."/>
            <person name="Riley R."/>
            <person name="Savchenko A."/>
            <person name="Shiryaev A."/>
            <person name="Soop K."/>
            <person name="Spirin V."/>
            <person name="Szebenyi C."/>
            <person name="Tomsovsky M."/>
            <person name="Tulloss R.E."/>
            <person name="Uehling J."/>
            <person name="Grigoriev I.V."/>
            <person name="Vagvolgyi C."/>
            <person name="Papp T."/>
            <person name="Martin F.M."/>
            <person name="Miettinen O."/>
            <person name="Hibbett D.S."/>
            <person name="Nagy L.G."/>
        </authorList>
    </citation>
    <scope>NUCLEOTIDE SEQUENCE [LARGE SCALE GENOMIC DNA]</scope>
    <source>
        <strain evidence="2 3">CBS 962.96</strain>
    </source>
</reference>
<accession>A0A4S8M809</accession>
<dbReference type="Proteomes" id="UP000297245">
    <property type="component" value="Unassembled WGS sequence"/>
</dbReference>
<evidence type="ECO:0000313" key="3">
    <source>
        <dbReference type="Proteomes" id="UP000297245"/>
    </source>
</evidence>
<feature type="transmembrane region" description="Helical" evidence="1">
    <location>
        <begin position="41"/>
        <end position="60"/>
    </location>
</feature>
<keyword evidence="1" id="KW-0812">Transmembrane</keyword>
<gene>
    <name evidence="2" type="ORF">K435DRAFT_35333</name>
</gene>
<sequence>MIYPRLPKIVPKFRLVFFLFRCTHFLFFFPLSSLFLSPLPLIRLSLFLLSSLSLSLSLSLSSHSRLQSEYISINRPVSNCYLFCCSFLFSQIAVLFLLFSYYKSLFLFFFCFLVFSLPLYLSLF</sequence>
<protein>
    <submittedName>
        <fullName evidence="2">Uncharacterized protein</fullName>
    </submittedName>
</protein>
<keyword evidence="3" id="KW-1185">Reference proteome</keyword>
<dbReference type="EMBL" id="ML179140">
    <property type="protein sequence ID" value="THU98221.1"/>
    <property type="molecule type" value="Genomic_DNA"/>
</dbReference>
<dbReference type="AlphaFoldDB" id="A0A4S8M809"/>
<name>A0A4S8M809_DENBC</name>
<organism evidence="2 3">
    <name type="scientific">Dendrothele bispora (strain CBS 962.96)</name>
    <dbReference type="NCBI Taxonomy" id="1314807"/>
    <lineage>
        <taxon>Eukaryota</taxon>
        <taxon>Fungi</taxon>
        <taxon>Dikarya</taxon>
        <taxon>Basidiomycota</taxon>
        <taxon>Agaricomycotina</taxon>
        <taxon>Agaricomycetes</taxon>
        <taxon>Agaricomycetidae</taxon>
        <taxon>Agaricales</taxon>
        <taxon>Agaricales incertae sedis</taxon>
        <taxon>Dendrothele</taxon>
    </lineage>
</organism>
<feature type="transmembrane region" description="Helical" evidence="1">
    <location>
        <begin position="105"/>
        <end position="123"/>
    </location>
</feature>
<evidence type="ECO:0000313" key="2">
    <source>
        <dbReference type="EMBL" id="THU98221.1"/>
    </source>
</evidence>
<keyword evidence="1" id="KW-1133">Transmembrane helix</keyword>
<evidence type="ECO:0000256" key="1">
    <source>
        <dbReference type="SAM" id="Phobius"/>
    </source>
</evidence>